<name>A0A2T3W5Z9_9DEIO</name>
<dbReference type="PANTHER" id="PTHR20935:SF0">
    <property type="entry name" value="SERINE_THREONINE-PROTEIN PHOSPHATASE PGAM5, MITOCHONDRIAL"/>
    <property type="match status" value="1"/>
</dbReference>
<evidence type="ECO:0000313" key="3">
    <source>
        <dbReference type="Proteomes" id="UP000240317"/>
    </source>
</evidence>
<dbReference type="OrthoDB" id="9782128at2"/>
<dbReference type="CDD" id="cd07067">
    <property type="entry name" value="HP_PGM_like"/>
    <property type="match status" value="1"/>
</dbReference>
<dbReference type="Proteomes" id="UP000240317">
    <property type="component" value="Unassembled WGS sequence"/>
</dbReference>
<evidence type="ECO:0000256" key="1">
    <source>
        <dbReference type="ARBA" id="ARBA00022801"/>
    </source>
</evidence>
<protein>
    <submittedName>
        <fullName evidence="2">Histidine phosphatase family protein</fullName>
    </submittedName>
</protein>
<dbReference type="Pfam" id="PF00300">
    <property type="entry name" value="His_Phos_1"/>
    <property type="match status" value="2"/>
</dbReference>
<dbReference type="RefSeq" id="WP_107138741.1">
    <property type="nucleotide sequence ID" value="NZ_PYSV01000014.1"/>
</dbReference>
<organism evidence="2 3">
    <name type="scientific">Deinococcus arcticus</name>
    <dbReference type="NCBI Taxonomy" id="2136176"/>
    <lineage>
        <taxon>Bacteria</taxon>
        <taxon>Thermotogati</taxon>
        <taxon>Deinococcota</taxon>
        <taxon>Deinococci</taxon>
        <taxon>Deinococcales</taxon>
        <taxon>Deinococcaceae</taxon>
        <taxon>Deinococcus</taxon>
    </lineage>
</organism>
<dbReference type="InterPro" id="IPR029033">
    <property type="entry name" value="His_PPase_superfam"/>
</dbReference>
<sequence length="235" mass="25587">MAELLLVRHAQATPFDPDSDRLSPLGQVQARRTGRMLAAEGMSPTQVWHGPLNRQRRTAELAAQAAGDGWPFLTEDPRLAEYDGEGLMRVLAPQLAAQVPRVAAQLGSLGRPESEPAERQRAFQGVLETVAQHWQAGTLTHPTVEPWPAFQSRVAAALHDLVKLPSGTRAVVFTSGGVIALLVAQVLSAPPASMLALDWRVRNASVTRLSFGRGRVSLDSFNEVHHLPPQARSWR</sequence>
<keyword evidence="3" id="KW-1185">Reference proteome</keyword>
<dbReference type="InterPro" id="IPR013078">
    <property type="entry name" value="His_Pase_superF_clade-1"/>
</dbReference>
<dbReference type="AlphaFoldDB" id="A0A2T3W5Z9"/>
<gene>
    <name evidence="2" type="ORF">C8263_13890</name>
</gene>
<dbReference type="GO" id="GO:0016787">
    <property type="term" value="F:hydrolase activity"/>
    <property type="evidence" value="ECO:0007669"/>
    <property type="project" value="UniProtKB-KW"/>
</dbReference>
<reference evidence="2 3" key="1">
    <citation type="submission" date="2018-03" db="EMBL/GenBank/DDBJ databases">
        <title>Draft genome of Deinococcus sp. OD32.</title>
        <authorList>
            <person name="Wang X.-P."/>
            <person name="Du Z.-J."/>
        </authorList>
    </citation>
    <scope>NUCLEOTIDE SEQUENCE [LARGE SCALE GENOMIC DNA]</scope>
    <source>
        <strain evidence="2 3">OD32</strain>
    </source>
</reference>
<comment type="caution">
    <text evidence="2">The sequence shown here is derived from an EMBL/GenBank/DDBJ whole genome shotgun (WGS) entry which is preliminary data.</text>
</comment>
<proteinExistence type="predicted"/>
<dbReference type="SMART" id="SM00855">
    <property type="entry name" value="PGAM"/>
    <property type="match status" value="1"/>
</dbReference>
<dbReference type="EMBL" id="PYSV01000014">
    <property type="protein sequence ID" value="PTA67183.1"/>
    <property type="molecule type" value="Genomic_DNA"/>
</dbReference>
<evidence type="ECO:0000313" key="2">
    <source>
        <dbReference type="EMBL" id="PTA67183.1"/>
    </source>
</evidence>
<keyword evidence="1" id="KW-0378">Hydrolase</keyword>
<accession>A0A2T3W5Z9</accession>
<dbReference type="InterPro" id="IPR051021">
    <property type="entry name" value="Mito_Ser/Thr_phosphatase"/>
</dbReference>
<dbReference type="Gene3D" id="3.40.50.1240">
    <property type="entry name" value="Phosphoglycerate mutase-like"/>
    <property type="match status" value="1"/>
</dbReference>
<dbReference type="SUPFAM" id="SSF53254">
    <property type="entry name" value="Phosphoglycerate mutase-like"/>
    <property type="match status" value="1"/>
</dbReference>
<dbReference type="PANTHER" id="PTHR20935">
    <property type="entry name" value="PHOSPHOGLYCERATE MUTASE-RELATED"/>
    <property type="match status" value="1"/>
</dbReference>